<reference evidence="1 2" key="1">
    <citation type="journal article" date="2021" name="Elife">
        <title>Chloroplast acquisition without the gene transfer in kleptoplastic sea slugs, Plakobranchus ocellatus.</title>
        <authorList>
            <person name="Maeda T."/>
            <person name="Takahashi S."/>
            <person name="Yoshida T."/>
            <person name="Shimamura S."/>
            <person name="Takaki Y."/>
            <person name="Nagai Y."/>
            <person name="Toyoda A."/>
            <person name="Suzuki Y."/>
            <person name="Arimoto A."/>
            <person name="Ishii H."/>
            <person name="Satoh N."/>
            <person name="Nishiyama T."/>
            <person name="Hasebe M."/>
            <person name="Maruyama T."/>
            <person name="Minagawa J."/>
            <person name="Obokata J."/>
            <person name="Shigenobu S."/>
        </authorList>
    </citation>
    <scope>NUCLEOTIDE SEQUENCE [LARGE SCALE GENOMIC DNA]</scope>
</reference>
<dbReference type="EMBL" id="BMAT01006382">
    <property type="protein sequence ID" value="GFS11570.1"/>
    <property type="molecule type" value="Genomic_DNA"/>
</dbReference>
<evidence type="ECO:0000313" key="1">
    <source>
        <dbReference type="EMBL" id="GFS11570.1"/>
    </source>
</evidence>
<organism evidence="1 2">
    <name type="scientific">Elysia marginata</name>
    <dbReference type="NCBI Taxonomy" id="1093978"/>
    <lineage>
        <taxon>Eukaryota</taxon>
        <taxon>Metazoa</taxon>
        <taxon>Spiralia</taxon>
        <taxon>Lophotrochozoa</taxon>
        <taxon>Mollusca</taxon>
        <taxon>Gastropoda</taxon>
        <taxon>Heterobranchia</taxon>
        <taxon>Euthyneura</taxon>
        <taxon>Panpulmonata</taxon>
        <taxon>Sacoglossa</taxon>
        <taxon>Placobranchoidea</taxon>
        <taxon>Plakobranchidae</taxon>
        <taxon>Elysia</taxon>
    </lineage>
</organism>
<proteinExistence type="predicted"/>
<accession>A0AAV4IPH4</accession>
<protein>
    <recommendedName>
        <fullName evidence="3">Reverse transcriptase zinc-binding domain-containing protein</fullName>
    </recommendedName>
</protein>
<gene>
    <name evidence="1" type="ORF">ElyMa_003089700</name>
</gene>
<sequence>MAYTRWIGRVIQPDSDFGLATTDLYLTSDLCSCGEAAETVHVLQDCQNYRMLRQAIWSSPNFRVLLKNWKRPTASSTRRGSLFEVGVETKEEEEKEEEEETMYLCQFLFINKLEYL</sequence>
<name>A0AAV4IPH4_9GAST</name>
<evidence type="ECO:0008006" key="3">
    <source>
        <dbReference type="Google" id="ProtNLM"/>
    </source>
</evidence>
<evidence type="ECO:0000313" key="2">
    <source>
        <dbReference type="Proteomes" id="UP000762676"/>
    </source>
</evidence>
<dbReference type="Proteomes" id="UP000762676">
    <property type="component" value="Unassembled WGS sequence"/>
</dbReference>
<comment type="caution">
    <text evidence="1">The sequence shown here is derived from an EMBL/GenBank/DDBJ whole genome shotgun (WGS) entry which is preliminary data.</text>
</comment>
<dbReference type="AlphaFoldDB" id="A0AAV4IPH4"/>
<keyword evidence="2" id="KW-1185">Reference proteome</keyword>